<dbReference type="RefSeq" id="WP_255923010.1">
    <property type="nucleotide sequence ID" value="NZ_JANFNG010000028.1"/>
</dbReference>
<name>A0ABT1Q5A5_9ACTN</name>
<gene>
    <name evidence="1" type="ORF">NGB36_26155</name>
</gene>
<dbReference type="Proteomes" id="UP001057702">
    <property type="component" value="Unassembled WGS sequence"/>
</dbReference>
<comment type="caution">
    <text evidence="1">The sequence shown here is derived from an EMBL/GenBank/DDBJ whole genome shotgun (WGS) entry which is preliminary data.</text>
</comment>
<evidence type="ECO:0000313" key="2">
    <source>
        <dbReference type="Proteomes" id="UP001057702"/>
    </source>
</evidence>
<evidence type="ECO:0000313" key="1">
    <source>
        <dbReference type="EMBL" id="MCQ4083975.1"/>
    </source>
</evidence>
<dbReference type="EMBL" id="JANFNG010000028">
    <property type="protein sequence ID" value="MCQ4083975.1"/>
    <property type="molecule type" value="Genomic_DNA"/>
</dbReference>
<organism evidence="1 2">
    <name type="scientific">Streptomyces humicola</name>
    <dbReference type="NCBI Taxonomy" id="2953240"/>
    <lineage>
        <taxon>Bacteria</taxon>
        <taxon>Bacillati</taxon>
        <taxon>Actinomycetota</taxon>
        <taxon>Actinomycetes</taxon>
        <taxon>Kitasatosporales</taxon>
        <taxon>Streptomycetaceae</taxon>
        <taxon>Streptomyces</taxon>
    </lineage>
</organism>
<proteinExistence type="predicted"/>
<sequence length="46" mass="5561">MRMWTERLDVAQYRDRQVDSLSLGNQQRAYVPRGIPRRLQNIESAW</sequence>
<protein>
    <submittedName>
        <fullName evidence="1">Uncharacterized protein</fullName>
    </submittedName>
</protein>
<reference evidence="1" key="1">
    <citation type="submission" date="2022-06" db="EMBL/GenBank/DDBJ databases">
        <title>Draft genome sequence of Streptomyces sp. RB6PN25 isolated from peat swamp forest in Thailand.</title>
        <authorList>
            <person name="Duangmal K."/>
            <person name="Klaysubun C."/>
        </authorList>
    </citation>
    <scope>NUCLEOTIDE SEQUENCE</scope>
    <source>
        <strain evidence="1">RB6PN25</strain>
    </source>
</reference>
<keyword evidence="2" id="KW-1185">Reference proteome</keyword>
<accession>A0ABT1Q5A5</accession>